<name>A0A9W8HU19_9FUNG</name>
<comment type="caution">
    <text evidence="1">The sequence shown here is derived from an EMBL/GenBank/DDBJ whole genome shotgun (WGS) entry which is preliminary data.</text>
</comment>
<feature type="non-terminal residue" evidence="1">
    <location>
        <position position="101"/>
    </location>
</feature>
<reference evidence="1" key="1">
    <citation type="submission" date="2022-07" db="EMBL/GenBank/DDBJ databases">
        <title>Phylogenomic reconstructions and comparative analyses of Kickxellomycotina fungi.</title>
        <authorList>
            <person name="Reynolds N.K."/>
            <person name="Stajich J.E."/>
            <person name="Barry K."/>
            <person name="Grigoriev I.V."/>
            <person name="Crous P."/>
            <person name="Smith M.E."/>
        </authorList>
    </citation>
    <scope>NUCLEOTIDE SEQUENCE</scope>
    <source>
        <strain evidence="1">NRRL 1565</strain>
    </source>
</reference>
<proteinExistence type="predicted"/>
<dbReference type="Gene3D" id="3.40.50.1110">
    <property type="entry name" value="SGNH hydrolase"/>
    <property type="match status" value="1"/>
</dbReference>
<dbReference type="OrthoDB" id="5585584at2759"/>
<sequence length="101" mass="11521">MHSPASYYNITIPSFHDQVTEWLQSNPNPSQYNLKNDIIQIEIGANDVLQNVNNLINGTLDVTDFTTRLVDSIMRDIRRLVSAGYKNIILWNLPTIEHGPI</sequence>
<dbReference type="AlphaFoldDB" id="A0A9W8HU19"/>
<accession>A0A9W8HU19</accession>
<evidence type="ECO:0000313" key="2">
    <source>
        <dbReference type="Proteomes" id="UP001140094"/>
    </source>
</evidence>
<dbReference type="Proteomes" id="UP001140094">
    <property type="component" value="Unassembled WGS sequence"/>
</dbReference>
<dbReference type="InterPro" id="IPR036514">
    <property type="entry name" value="SGNH_hydro_sf"/>
</dbReference>
<protein>
    <submittedName>
        <fullName evidence="1">Uncharacterized protein</fullName>
    </submittedName>
</protein>
<keyword evidence="2" id="KW-1185">Reference proteome</keyword>
<dbReference type="EMBL" id="JANBUO010001351">
    <property type="protein sequence ID" value="KAJ2798638.1"/>
    <property type="molecule type" value="Genomic_DNA"/>
</dbReference>
<evidence type="ECO:0000313" key="1">
    <source>
        <dbReference type="EMBL" id="KAJ2798638.1"/>
    </source>
</evidence>
<organism evidence="1 2">
    <name type="scientific">Coemansia guatemalensis</name>
    <dbReference type="NCBI Taxonomy" id="2761395"/>
    <lineage>
        <taxon>Eukaryota</taxon>
        <taxon>Fungi</taxon>
        <taxon>Fungi incertae sedis</taxon>
        <taxon>Zoopagomycota</taxon>
        <taxon>Kickxellomycotina</taxon>
        <taxon>Kickxellomycetes</taxon>
        <taxon>Kickxellales</taxon>
        <taxon>Kickxellaceae</taxon>
        <taxon>Coemansia</taxon>
    </lineage>
</organism>
<gene>
    <name evidence="1" type="ORF">H4R20_004746</name>
</gene>